<evidence type="ECO:0000313" key="2">
    <source>
        <dbReference type="Proteomes" id="UP000597444"/>
    </source>
</evidence>
<proteinExistence type="predicted"/>
<sequence length="89" mass="10056">MDREFQWDEWAALAVTTAARHPRLSNHTFHPSLVLAKAIDLTTTFLLGWQTQPEQDWLPMSIPQTYLIAASSSEDADEIVLITHLLLLG</sequence>
<organism evidence="1 2">
    <name type="scientific">Reticulibacter mediterranei</name>
    <dbReference type="NCBI Taxonomy" id="2778369"/>
    <lineage>
        <taxon>Bacteria</taxon>
        <taxon>Bacillati</taxon>
        <taxon>Chloroflexota</taxon>
        <taxon>Ktedonobacteria</taxon>
        <taxon>Ktedonobacterales</taxon>
        <taxon>Reticulibacteraceae</taxon>
        <taxon>Reticulibacter</taxon>
    </lineage>
</organism>
<comment type="caution">
    <text evidence="1">The sequence shown here is derived from an EMBL/GenBank/DDBJ whole genome shotgun (WGS) entry which is preliminary data.</text>
</comment>
<protein>
    <submittedName>
        <fullName evidence="1">Uncharacterized protein</fullName>
    </submittedName>
</protein>
<keyword evidence="2" id="KW-1185">Reference proteome</keyword>
<dbReference type="EMBL" id="BNJK01000001">
    <property type="protein sequence ID" value="GHO90069.1"/>
    <property type="molecule type" value="Genomic_DNA"/>
</dbReference>
<name>A0A8J3MWP6_9CHLR</name>
<accession>A0A8J3MWP6</accession>
<gene>
    <name evidence="1" type="ORF">KSF_001170</name>
</gene>
<dbReference type="Proteomes" id="UP000597444">
    <property type="component" value="Unassembled WGS sequence"/>
</dbReference>
<dbReference type="AlphaFoldDB" id="A0A8J3MWP6"/>
<dbReference type="RefSeq" id="WP_220201076.1">
    <property type="nucleotide sequence ID" value="NZ_BNJK01000001.1"/>
</dbReference>
<evidence type="ECO:0000313" key="1">
    <source>
        <dbReference type="EMBL" id="GHO90069.1"/>
    </source>
</evidence>
<reference evidence="1" key="1">
    <citation type="submission" date="2020-10" db="EMBL/GenBank/DDBJ databases">
        <title>Taxonomic study of unclassified bacteria belonging to the class Ktedonobacteria.</title>
        <authorList>
            <person name="Yabe S."/>
            <person name="Wang C.M."/>
            <person name="Zheng Y."/>
            <person name="Sakai Y."/>
            <person name="Cavaletti L."/>
            <person name="Monciardini P."/>
            <person name="Donadio S."/>
        </authorList>
    </citation>
    <scope>NUCLEOTIDE SEQUENCE</scope>
    <source>
        <strain evidence="1">ID150040</strain>
    </source>
</reference>